<feature type="transmembrane region" description="Helical" evidence="2">
    <location>
        <begin position="285"/>
        <end position="304"/>
    </location>
</feature>
<proteinExistence type="predicted"/>
<evidence type="ECO:0000313" key="3">
    <source>
        <dbReference type="EMBL" id="QIS46141.1"/>
    </source>
</evidence>
<name>A0AAE6XTE4_9MICO</name>
<reference evidence="3 4" key="1">
    <citation type="journal article" date="2020" name="Mol. Plant Pathol.">
        <title>Plasmid composition and the chpG gene determine the virulence level of Clavibacter capsici natural isolates in pepper.</title>
        <authorList>
            <person name="Hwang I.S."/>
            <person name="Lee H.M."/>
            <person name="Oh E.J."/>
            <person name="Lee S."/>
            <person name="Heu S."/>
            <person name="Oh C.S."/>
        </authorList>
    </citation>
    <scope>NUCLEOTIDE SEQUENCE [LARGE SCALE GENOMIC DNA]</scope>
    <source>
        <strain evidence="3 4">1101</strain>
    </source>
</reference>
<feature type="transmembrane region" description="Helical" evidence="2">
    <location>
        <begin position="21"/>
        <end position="43"/>
    </location>
</feature>
<evidence type="ECO:0000313" key="4">
    <source>
        <dbReference type="Proteomes" id="UP000503164"/>
    </source>
</evidence>
<dbReference type="Proteomes" id="UP000503164">
    <property type="component" value="Chromosome"/>
</dbReference>
<keyword evidence="2" id="KW-0472">Membrane</keyword>
<protein>
    <submittedName>
        <fullName evidence="3">Uncharacterized protein</fullName>
    </submittedName>
</protein>
<feature type="transmembrane region" description="Helical" evidence="2">
    <location>
        <begin position="310"/>
        <end position="331"/>
    </location>
</feature>
<evidence type="ECO:0000256" key="2">
    <source>
        <dbReference type="SAM" id="Phobius"/>
    </source>
</evidence>
<gene>
    <name evidence="3" type="ORF">GW570_14165</name>
</gene>
<feature type="transmembrane region" description="Helical" evidence="2">
    <location>
        <begin position="124"/>
        <end position="144"/>
    </location>
</feature>
<feature type="transmembrane region" description="Helical" evidence="2">
    <location>
        <begin position="182"/>
        <end position="204"/>
    </location>
</feature>
<feature type="transmembrane region" description="Helical" evidence="2">
    <location>
        <begin position="98"/>
        <end position="118"/>
    </location>
</feature>
<dbReference type="EMBL" id="CP048049">
    <property type="protein sequence ID" value="QIS46141.1"/>
    <property type="molecule type" value="Genomic_DNA"/>
</dbReference>
<dbReference type="RefSeq" id="WP_157883552.1">
    <property type="nucleotide sequence ID" value="NZ_CP012573.1"/>
</dbReference>
<feature type="transmembrane region" description="Helical" evidence="2">
    <location>
        <begin position="216"/>
        <end position="239"/>
    </location>
</feature>
<dbReference type="AlphaFoldDB" id="A0AAE6XTE4"/>
<organism evidence="3 4">
    <name type="scientific">Clavibacter capsici</name>
    <dbReference type="NCBI Taxonomy" id="1874630"/>
    <lineage>
        <taxon>Bacteria</taxon>
        <taxon>Bacillati</taxon>
        <taxon>Actinomycetota</taxon>
        <taxon>Actinomycetes</taxon>
        <taxon>Micrococcales</taxon>
        <taxon>Microbacteriaceae</taxon>
        <taxon>Clavibacter</taxon>
    </lineage>
</organism>
<feature type="region of interest" description="Disordered" evidence="1">
    <location>
        <begin position="346"/>
        <end position="368"/>
    </location>
</feature>
<keyword evidence="2" id="KW-1133">Transmembrane helix</keyword>
<feature type="transmembrane region" description="Helical" evidence="2">
    <location>
        <begin position="55"/>
        <end position="78"/>
    </location>
</feature>
<keyword evidence="4" id="KW-1185">Reference proteome</keyword>
<evidence type="ECO:0000256" key="1">
    <source>
        <dbReference type="SAM" id="MobiDB-lite"/>
    </source>
</evidence>
<keyword evidence="2" id="KW-0812">Transmembrane</keyword>
<sequence>MSGRGTDQGSSGARAPRGGTALLITVLALLALGTFVLLFAGMFTRFVGVPDEPPIYLLVTQMVAGVVALSFAMSIGLVVVQSPSSRITGSAGRRPVRLMVIVGITALVTAAHVVFAVAAGVAPLVVAGTLLGILGVTTASWILGARAGATLDERERARAESGLPDSPDLGWTPEVIRRKVRVVVVTFVVALAASSILAVVLALTGDDGPAETWTSIVQLSFTAAAIACIAVAFPAQLAASPIVRGLDMADRKAINRRVTGKADALTPDLEWRAARVAAVMRVSQPFLMAQTVLIFVGIFVPTIVRGGLDTFLLVLLVAVAVVLVAMLPLIIRQQRSVKRFAEQTRELARSGGPVEGQEGAATRSPSDA</sequence>
<accession>A0AAE6XTE4</accession>